<reference evidence="6" key="2">
    <citation type="submission" date="2021-05" db="UniProtKB">
        <authorList>
            <consortium name="EnsemblPlants"/>
        </authorList>
    </citation>
    <scope>IDENTIFICATION</scope>
    <source>
        <strain evidence="6">subsp. malaccensis</strain>
    </source>
</reference>
<evidence type="ECO:0000313" key="6">
    <source>
        <dbReference type="EnsemblPlants" id="Ma08_p28330.1"/>
    </source>
</evidence>
<dbReference type="PANTHER" id="PTHR32116:SF106">
    <property type="entry name" value="HEXOSYLTRANSFERASE"/>
    <property type="match status" value="1"/>
</dbReference>
<dbReference type="FunCoup" id="A0A804KBQ3">
    <property type="interactions" value="47"/>
</dbReference>
<dbReference type="Gramene" id="Ma08_t28330.1">
    <property type="protein sequence ID" value="Ma08_p28330.1"/>
    <property type="gene ID" value="Ma08_g28330"/>
</dbReference>
<keyword evidence="4" id="KW-0333">Golgi apparatus</keyword>
<comment type="similarity">
    <text evidence="2 4">Belongs to the glycosyltransferase 8 family.</text>
</comment>
<organism evidence="6 7">
    <name type="scientific">Musa acuminata subsp. malaccensis</name>
    <name type="common">Wild banana</name>
    <name type="synonym">Musa malaccensis</name>
    <dbReference type="NCBI Taxonomy" id="214687"/>
    <lineage>
        <taxon>Eukaryota</taxon>
        <taxon>Viridiplantae</taxon>
        <taxon>Streptophyta</taxon>
        <taxon>Embryophyta</taxon>
        <taxon>Tracheophyta</taxon>
        <taxon>Spermatophyta</taxon>
        <taxon>Magnoliopsida</taxon>
        <taxon>Liliopsida</taxon>
        <taxon>Zingiberales</taxon>
        <taxon>Musaceae</taxon>
        <taxon>Musa</taxon>
    </lineage>
</organism>
<evidence type="ECO:0000313" key="5">
    <source>
        <dbReference type="EMBL" id="CAG1832991.1"/>
    </source>
</evidence>
<dbReference type="EC" id="2.4.1.-" evidence="4"/>
<evidence type="ECO:0000256" key="4">
    <source>
        <dbReference type="RuleBase" id="RU362027"/>
    </source>
</evidence>
<dbReference type="Gene3D" id="3.90.550.10">
    <property type="entry name" value="Spore Coat Polysaccharide Biosynthesis Protein SpsA, Chain A"/>
    <property type="match status" value="1"/>
</dbReference>
<dbReference type="OrthoDB" id="411524at2759"/>
<dbReference type="GO" id="GO:0047262">
    <property type="term" value="F:polygalacturonate 4-alpha-galacturonosyltransferase activity"/>
    <property type="evidence" value="ECO:0007669"/>
    <property type="project" value="InterPro"/>
</dbReference>
<evidence type="ECO:0000256" key="2">
    <source>
        <dbReference type="ARBA" id="ARBA00006351"/>
    </source>
</evidence>
<keyword evidence="7" id="KW-1185">Reference proteome</keyword>
<dbReference type="GO" id="GO:0000139">
    <property type="term" value="C:Golgi membrane"/>
    <property type="evidence" value="ECO:0007669"/>
    <property type="project" value="UniProtKB-SubCell"/>
</dbReference>
<gene>
    <name evidence="5" type="ORF">GSMUA_89110.1</name>
</gene>
<keyword evidence="4" id="KW-0961">Cell wall biogenesis/degradation</keyword>
<accession>A0A804KBQ3</accession>
<dbReference type="AlphaFoldDB" id="A0A804KBQ3"/>
<evidence type="ECO:0000313" key="7">
    <source>
        <dbReference type="Proteomes" id="UP000012960"/>
    </source>
</evidence>
<keyword evidence="3 4" id="KW-0328">Glycosyltransferase</keyword>
<reference evidence="5" key="1">
    <citation type="submission" date="2021-03" db="EMBL/GenBank/DDBJ databases">
        <authorList>
            <consortium name="Genoscope - CEA"/>
            <person name="William W."/>
        </authorList>
    </citation>
    <scope>NUCLEOTIDE SEQUENCE</scope>
    <source>
        <strain evidence="5">Doubled-haploid Pahang</strain>
    </source>
</reference>
<dbReference type="Proteomes" id="UP000012960">
    <property type="component" value="Unplaced"/>
</dbReference>
<name>A0A804KBQ3_MUSAM</name>
<dbReference type="PANTHER" id="PTHR32116">
    <property type="entry name" value="GALACTURONOSYLTRANSFERASE 4-RELATED"/>
    <property type="match status" value="1"/>
</dbReference>
<dbReference type="InParanoid" id="A0A804KBQ3"/>
<dbReference type="OMA" id="CIGWRFF"/>
<evidence type="ECO:0000256" key="3">
    <source>
        <dbReference type="ARBA" id="ARBA00022676"/>
    </source>
</evidence>
<dbReference type="GO" id="GO:0045489">
    <property type="term" value="P:pectin biosynthetic process"/>
    <property type="evidence" value="ECO:0007669"/>
    <property type="project" value="UniProtKB-UniPathway"/>
</dbReference>
<dbReference type="KEGG" id="mus:103996089"/>
<dbReference type="EnsemblPlants" id="Ma08_t28330.1">
    <property type="protein sequence ID" value="Ma08_p28330.1"/>
    <property type="gene ID" value="Ma08_g28330"/>
</dbReference>
<dbReference type="SUPFAM" id="SSF53448">
    <property type="entry name" value="Nucleotide-diphospho-sugar transferases"/>
    <property type="match status" value="1"/>
</dbReference>
<dbReference type="GO" id="GO:0071555">
    <property type="term" value="P:cell wall organization"/>
    <property type="evidence" value="ECO:0007669"/>
    <property type="project" value="UniProtKB-KW"/>
</dbReference>
<sequence length="518" mass="58245">MKPKGPNRRFSHRLVVPAVLVAGLLLPFVFIRAAFLALDARAASICPSISCLGWTLRPRLLLDSSQDFGKELRRVYLEEAEEGGHNNLDPRLVNAAPDSLDDLMSEMSSPSSYQHLDLRTLLLKTKAMLLKMDQKVQSAKLRALIFQHLASTGIPKSMHCLSLRLAEQYLVNTAARSSLPPPEYASCLTDNSYVHIALITDNILAAAVMVSSTMTSAADPEKVVFHIITDKKTYTSMHAWFAIHPVFPAILEVRGLHQFDFPPDVNAVIMDTVEELHRSSSAYRYYRGADEDSRRLLALKPSTFSLLNYMRIHLPELFPKLERVIFMHDDVVVQRDLTSLWYLDLHGLVMGAVSAQESDDEGSGDGLCIGKTFGDYINFSNPMLTASPSSYVLQRDQCAWLEGINIFDLQAWREHNITRKYQLWLKLNRESGFALWPMGSLPPALLAFHGQVLPLNRSWLLSGLGWQMPDPELLHSAAVIHFSGLGKPWLETGHPELRKIWRSHLNHNDELISSCMVA</sequence>
<dbReference type="EMBL" id="HG996472">
    <property type="protein sequence ID" value="CAG1832991.1"/>
    <property type="molecule type" value="Genomic_DNA"/>
</dbReference>
<dbReference type="InterPro" id="IPR002495">
    <property type="entry name" value="Glyco_trans_8"/>
</dbReference>
<dbReference type="InterPro" id="IPR029044">
    <property type="entry name" value="Nucleotide-diphossugar_trans"/>
</dbReference>
<comment type="pathway">
    <text evidence="1 4">Glycan metabolism; pectin biosynthesis.</text>
</comment>
<keyword evidence="3 4" id="KW-0808">Transferase</keyword>
<protein>
    <recommendedName>
        <fullName evidence="4">Hexosyltransferase</fullName>
        <ecNumber evidence="4">2.4.1.-</ecNumber>
    </recommendedName>
</protein>
<dbReference type="Pfam" id="PF01501">
    <property type="entry name" value="Glyco_transf_8"/>
    <property type="match status" value="1"/>
</dbReference>
<comment type="subcellular location">
    <subcellularLocation>
        <location evidence="4">Golgi apparatus membrane</location>
        <topology evidence="4">Single-pass type II membrane protein</topology>
    </subcellularLocation>
</comment>
<evidence type="ECO:0000256" key="1">
    <source>
        <dbReference type="ARBA" id="ARBA00004877"/>
    </source>
</evidence>
<dbReference type="InterPro" id="IPR029993">
    <property type="entry name" value="GAUT"/>
</dbReference>
<proteinExistence type="inferred from homology"/>
<dbReference type="UniPathway" id="UPA00845"/>